<organism evidence="2 3">
    <name type="scientific">Brucella anthropi (strain ATCC 49188 / DSM 6882 / CCUG 24695 / JCM 21032 / LMG 3331 / NBRC 15819 / NCTC 12168 / Alc 37)</name>
    <name type="common">Ochrobactrum anthropi</name>
    <dbReference type="NCBI Taxonomy" id="439375"/>
    <lineage>
        <taxon>Bacteria</taxon>
        <taxon>Pseudomonadati</taxon>
        <taxon>Pseudomonadota</taxon>
        <taxon>Alphaproteobacteria</taxon>
        <taxon>Hyphomicrobiales</taxon>
        <taxon>Brucellaceae</taxon>
        <taxon>Brucella/Ochrobactrum group</taxon>
        <taxon>Brucella</taxon>
    </lineage>
</organism>
<dbReference type="InterPro" id="IPR010781">
    <property type="entry name" value="DUF1376"/>
</dbReference>
<keyword evidence="3" id="KW-1185">Reference proteome</keyword>
<gene>
    <name evidence="2" type="ordered locus">Oant_0884</name>
</gene>
<dbReference type="EMBL" id="CP000758">
    <property type="protein sequence ID" value="ABS13606.1"/>
    <property type="molecule type" value="Genomic_DNA"/>
</dbReference>
<dbReference type="KEGG" id="oan:Oant_0884"/>
<name>A6WXA2_BRUA4</name>
<feature type="compositionally biased region" description="Basic and acidic residues" evidence="1">
    <location>
        <begin position="132"/>
        <end position="144"/>
    </location>
</feature>
<dbReference type="Proteomes" id="UP000002301">
    <property type="component" value="Chromosome 1"/>
</dbReference>
<evidence type="ECO:0008006" key="4">
    <source>
        <dbReference type="Google" id="ProtNLM"/>
    </source>
</evidence>
<accession>A6WXA2</accession>
<dbReference type="AlphaFoldDB" id="A6WXA2"/>
<dbReference type="Pfam" id="PF07120">
    <property type="entry name" value="DUF1376"/>
    <property type="match status" value="1"/>
</dbReference>
<evidence type="ECO:0000256" key="1">
    <source>
        <dbReference type="SAM" id="MobiDB-lite"/>
    </source>
</evidence>
<dbReference type="HOGENOM" id="CLU_1068910_0_0_5"/>
<dbReference type="eggNOG" id="COG3756">
    <property type="taxonomic scope" value="Bacteria"/>
</dbReference>
<protein>
    <recommendedName>
        <fullName evidence="4">DUF1376 domain-containing protein</fullName>
    </recommendedName>
</protein>
<evidence type="ECO:0000313" key="3">
    <source>
        <dbReference type="Proteomes" id="UP000002301"/>
    </source>
</evidence>
<reference evidence="2 3" key="1">
    <citation type="journal article" date="2011" name="J. Bacteriol.">
        <title>Genome of Ochrobactrum anthropi ATCC 49188 T, a versatile opportunistic pathogen and symbiont of several eukaryotic hosts.</title>
        <authorList>
            <person name="Chain P.S."/>
            <person name="Lang D.M."/>
            <person name="Comerci D.J."/>
            <person name="Malfatti S.A."/>
            <person name="Vergez L.M."/>
            <person name="Shin M."/>
            <person name="Ugalde R.A."/>
            <person name="Garcia E."/>
            <person name="Tolmasky M.E."/>
        </authorList>
    </citation>
    <scope>NUCLEOTIDE SEQUENCE [LARGE SCALE GENOMIC DNA]</scope>
    <source>
        <strain evidence="3">ATCC 49188 / DSM 6882 / CCUG 24695 / JCM 21032 / LMG 3331 / NBRC 15819 / NCTC 12168 / Alc 37</strain>
    </source>
</reference>
<sequence length="260" mass="29088">MREGGTMTRETYLPSPWFRFDYVAFDRMTAGLKANEIGILMKLLVHFHKHGEPTLNDAARLARVCGTSKPAFDRAIELFLTSGILVQYGDKIWSRYIEDEIAHRTKISVQARKNSSVKRKKVERNQSGDLTGDDKSNRDIEGETLRGSPQISNISNLIDVTKLDDIAPSRASDDASGARQGFSSGQRLSIKGVGRCVIVDVGIKRDTHATFIRVRLDRDASLALIPVNSEGVLVQGLLRMEADLPKKTMRQFEWEKRDAA</sequence>
<feature type="region of interest" description="Disordered" evidence="1">
    <location>
        <begin position="112"/>
        <end position="148"/>
    </location>
</feature>
<evidence type="ECO:0000313" key="2">
    <source>
        <dbReference type="EMBL" id="ABS13606.1"/>
    </source>
</evidence>
<proteinExistence type="predicted"/>